<protein>
    <submittedName>
        <fullName evidence="1">Uncharacterized protein</fullName>
    </submittedName>
</protein>
<reference evidence="1" key="1">
    <citation type="submission" date="2020-04" db="EMBL/GenBank/DDBJ databases">
        <authorList>
            <person name="Chiriac C."/>
            <person name="Salcher M."/>
            <person name="Ghai R."/>
            <person name="Kavagutti S V."/>
        </authorList>
    </citation>
    <scope>NUCLEOTIDE SEQUENCE</scope>
</reference>
<proteinExistence type="predicted"/>
<accession>A0A6J5N7W8</accession>
<evidence type="ECO:0000313" key="1">
    <source>
        <dbReference type="EMBL" id="CAB4153293.1"/>
    </source>
</evidence>
<organism evidence="1">
    <name type="scientific">uncultured Caudovirales phage</name>
    <dbReference type="NCBI Taxonomy" id="2100421"/>
    <lineage>
        <taxon>Viruses</taxon>
        <taxon>Duplodnaviria</taxon>
        <taxon>Heunggongvirae</taxon>
        <taxon>Uroviricota</taxon>
        <taxon>Caudoviricetes</taxon>
        <taxon>Peduoviridae</taxon>
        <taxon>Maltschvirus</taxon>
        <taxon>Maltschvirus maltsch</taxon>
    </lineage>
</organism>
<name>A0A6J5N7W8_9CAUD</name>
<gene>
    <name evidence="1" type="ORF">UFOVP621_69</name>
</gene>
<dbReference type="EMBL" id="LR796586">
    <property type="protein sequence ID" value="CAB4153293.1"/>
    <property type="molecule type" value="Genomic_DNA"/>
</dbReference>
<sequence length="278" mass="30430">MTVREEWEDVSFQVIEGMDGVLRSGYFPTGEGTVQGNVAVDFVWGGMLPMQPDDDREDDGYFTLPQVEDAYWSPARLYTSELLDDTLDSHSIATTGYANFPKFLPNYAGDGDTGFEVQIPNLVRKTIAQAEDILDGIDNAGSLFTAIHDLTVSYVETTGKTVRVTAYDHDWNSWGASNNGYANSYLMGLRVGDQLKGTITITTDPTSSVVLNNAVVTKVNVDGVNSYFEYERALATPAIDHAATGTIIAGTNLVNVITLQRSTLRDEGQQVNVRVFND</sequence>